<proteinExistence type="predicted"/>
<evidence type="ECO:0008006" key="3">
    <source>
        <dbReference type="Google" id="ProtNLM"/>
    </source>
</evidence>
<protein>
    <recommendedName>
        <fullName evidence="3">Alcohol acetyltransferase</fullName>
    </recommendedName>
</protein>
<dbReference type="RefSeq" id="WP_087372658.1">
    <property type="nucleotide sequence ID" value="NZ_NFKK01000007.1"/>
</dbReference>
<dbReference type="Proteomes" id="UP000195897">
    <property type="component" value="Unassembled WGS sequence"/>
</dbReference>
<sequence>MNLYMRNHAINHLLDVDSYGCIFMYATHCDLTTAPRHIIRMTETVQPDTLQEALKIALLRFPQMGLGLTRGDKQYRYRLLEKPPVVLPFDDISPYYIGSDDNNGYLFTCGYKDKTIYMEYQHCTSDGRGFNEFIKCVLYYYLKLCGKPVENDGSIRTLDTDYQQEENEDGFIKLRKAQQSSENHYPDVPALHLPEFDNMEDENEWTAEITISFPKLHKFVKSNDISPLTLLMAALCHALHRTYYVGTDRTDNIVAEVPMDLRTYIRTPTVRFFVALLDLPFHYEYFKLPVVEAARRMSEYFDTQRALPHAAFWALKNAKRVQDGHQADMPIAEKEQMMREQARNYIRRDSFILTNIGPFRVPVSMEKYIEDYGAILPCAHQPLGVLVSSYRDTLKISLSQRDERPDLMNHLVDVLGELGFPAKTKRYMFHVTRYDGEHLAK</sequence>
<gene>
    <name evidence="1" type="ORF">B5F17_07725</name>
</gene>
<organism evidence="1 2">
    <name type="scientific">Butyricicoccus pullicaecorum</name>
    <dbReference type="NCBI Taxonomy" id="501571"/>
    <lineage>
        <taxon>Bacteria</taxon>
        <taxon>Bacillati</taxon>
        <taxon>Bacillota</taxon>
        <taxon>Clostridia</taxon>
        <taxon>Eubacteriales</taxon>
        <taxon>Butyricicoccaceae</taxon>
        <taxon>Butyricicoccus</taxon>
    </lineage>
</organism>
<dbReference type="EMBL" id="NFKK01000007">
    <property type="protein sequence ID" value="OUP52865.1"/>
    <property type="molecule type" value="Genomic_DNA"/>
</dbReference>
<name>A0A1Y4L7Z5_9FIRM</name>
<evidence type="ECO:0000313" key="2">
    <source>
        <dbReference type="Proteomes" id="UP000195897"/>
    </source>
</evidence>
<reference evidence="2" key="1">
    <citation type="submission" date="2017-04" db="EMBL/GenBank/DDBJ databases">
        <title>Function of individual gut microbiota members based on whole genome sequencing of pure cultures obtained from chicken caecum.</title>
        <authorList>
            <person name="Medvecky M."/>
            <person name="Cejkova D."/>
            <person name="Polansky O."/>
            <person name="Karasova D."/>
            <person name="Kubasova T."/>
            <person name="Cizek A."/>
            <person name="Rychlik I."/>
        </authorList>
    </citation>
    <scope>NUCLEOTIDE SEQUENCE [LARGE SCALE GENOMIC DNA]</scope>
    <source>
        <strain evidence="2">An180</strain>
    </source>
</reference>
<evidence type="ECO:0000313" key="1">
    <source>
        <dbReference type="EMBL" id="OUP52865.1"/>
    </source>
</evidence>
<accession>A0A1Y4L7Z5</accession>
<dbReference type="AlphaFoldDB" id="A0A1Y4L7Z5"/>
<comment type="caution">
    <text evidence="1">The sequence shown here is derived from an EMBL/GenBank/DDBJ whole genome shotgun (WGS) entry which is preliminary data.</text>
</comment>